<dbReference type="RefSeq" id="WP_202687763.1">
    <property type="nucleotide sequence ID" value="NZ_JAESVN010000002.1"/>
</dbReference>
<reference evidence="1" key="1">
    <citation type="submission" date="2021-01" db="EMBL/GenBank/DDBJ databases">
        <title>Tabrizicola alba sp. nov. a motile alkaliphilic bacterium isolated from a soda lake.</title>
        <authorList>
            <person name="Szuroczki S."/>
            <person name="Abbaszade G."/>
            <person name="Schumann P."/>
            <person name="Toth E."/>
        </authorList>
    </citation>
    <scope>NUCLEOTIDE SEQUENCE</scope>
    <source>
        <strain evidence="1">DMG-N-6</strain>
    </source>
</reference>
<name>A0A8K0Y0L5_9RHOB</name>
<dbReference type="EMBL" id="JAESVN010000002">
    <property type="protein sequence ID" value="MBL4916967.1"/>
    <property type="molecule type" value="Genomic_DNA"/>
</dbReference>
<dbReference type="InterPro" id="IPR014710">
    <property type="entry name" value="RmlC-like_jellyroll"/>
</dbReference>
<organism evidence="1 2">
    <name type="scientific">Szabonella alba</name>
    <dbReference type="NCBI Taxonomy" id="2804194"/>
    <lineage>
        <taxon>Bacteria</taxon>
        <taxon>Pseudomonadati</taxon>
        <taxon>Pseudomonadota</taxon>
        <taxon>Alphaproteobacteria</taxon>
        <taxon>Rhodobacterales</taxon>
        <taxon>Paracoccaceae</taxon>
        <taxon>Szabonella</taxon>
    </lineage>
</organism>
<dbReference type="PANTHER" id="PTHR37943:SF1">
    <property type="entry name" value="PROTEIN VES"/>
    <property type="match status" value="1"/>
</dbReference>
<keyword evidence="2" id="KW-1185">Reference proteome</keyword>
<sequence>MMRHLTAADFRSMPWANGKGVTLELARADRAGAMLWRLSRASVVEDGDFSIFPGIERNLTVLTGPGFDLVGMGGDLRADPLRPVAFAGDVPVRAQGVTAPCDDFNVMTARHLPRPGVTVADAGRIVIADGIAALYALAGGQVNGQAVAAGDLILTEGALDWQMQGPAIAVSLPAAPMP</sequence>
<dbReference type="AlphaFoldDB" id="A0A8K0Y0L5"/>
<comment type="caution">
    <text evidence="1">The sequence shown here is derived from an EMBL/GenBank/DDBJ whole genome shotgun (WGS) entry which is preliminary data.</text>
</comment>
<dbReference type="Proteomes" id="UP000648908">
    <property type="component" value="Unassembled WGS sequence"/>
</dbReference>
<evidence type="ECO:0000313" key="2">
    <source>
        <dbReference type="Proteomes" id="UP000648908"/>
    </source>
</evidence>
<dbReference type="InterPro" id="IPR010282">
    <property type="entry name" value="Uncharacterised_HutD/Ves"/>
</dbReference>
<gene>
    <name evidence="1" type="ORF">JL811_06995</name>
</gene>
<dbReference type="Gene3D" id="2.60.120.10">
    <property type="entry name" value="Jelly Rolls"/>
    <property type="match status" value="1"/>
</dbReference>
<evidence type="ECO:0000313" key="1">
    <source>
        <dbReference type="EMBL" id="MBL4916967.1"/>
    </source>
</evidence>
<protein>
    <submittedName>
        <fullName evidence="1">HutD family protein</fullName>
    </submittedName>
</protein>
<dbReference type="SUPFAM" id="SSF51182">
    <property type="entry name" value="RmlC-like cupins"/>
    <property type="match status" value="1"/>
</dbReference>
<accession>A0A8K0Y0L5</accession>
<dbReference type="InterPro" id="IPR011051">
    <property type="entry name" value="RmlC_Cupin_sf"/>
</dbReference>
<dbReference type="Pfam" id="PF05962">
    <property type="entry name" value="HutD"/>
    <property type="match status" value="1"/>
</dbReference>
<dbReference type="PANTHER" id="PTHR37943">
    <property type="entry name" value="PROTEIN VES"/>
    <property type="match status" value="1"/>
</dbReference>
<proteinExistence type="predicted"/>